<protein>
    <submittedName>
        <fullName evidence="5">Uncharacterized protein</fullName>
    </submittedName>
</protein>
<dbReference type="Proteomes" id="UP001152798">
    <property type="component" value="Chromosome 1"/>
</dbReference>
<reference evidence="5" key="1">
    <citation type="submission" date="2022-01" db="EMBL/GenBank/DDBJ databases">
        <authorList>
            <person name="King R."/>
        </authorList>
    </citation>
    <scope>NUCLEOTIDE SEQUENCE</scope>
</reference>
<organism evidence="5 6">
    <name type="scientific">Nezara viridula</name>
    <name type="common">Southern green stink bug</name>
    <name type="synonym">Cimex viridulus</name>
    <dbReference type="NCBI Taxonomy" id="85310"/>
    <lineage>
        <taxon>Eukaryota</taxon>
        <taxon>Metazoa</taxon>
        <taxon>Ecdysozoa</taxon>
        <taxon>Arthropoda</taxon>
        <taxon>Hexapoda</taxon>
        <taxon>Insecta</taxon>
        <taxon>Pterygota</taxon>
        <taxon>Neoptera</taxon>
        <taxon>Paraneoptera</taxon>
        <taxon>Hemiptera</taxon>
        <taxon>Heteroptera</taxon>
        <taxon>Panheteroptera</taxon>
        <taxon>Pentatomomorpha</taxon>
        <taxon>Pentatomoidea</taxon>
        <taxon>Pentatomidae</taxon>
        <taxon>Pentatominae</taxon>
        <taxon>Nezara</taxon>
    </lineage>
</organism>
<name>A0A9P0E775_NEZVI</name>
<evidence type="ECO:0000256" key="2">
    <source>
        <dbReference type="ARBA" id="ARBA00022737"/>
    </source>
</evidence>
<evidence type="ECO:0000313" key="6">
    <source>
        <dbReference type="Proteomes" id="UP001152798"/>
    </source>
</evidence>
<dbReference type="GO" id="GO:0031012">
    <property type="term" value="C:extracellular matrix"/>
    <property type="evidence" value="ECO:0007669"/>
    <property type="project" value="TreeGrafter"/>
</dbReference>
<dbReference type="InterPro" id="IPR051217">
    <property type="entry name" value="Insect_Cuticle_Struc_Prot"/>
</dbReference>
<keyword evidence="1 3" id="KW-0193">Cuticle</keyword>
<evidence type="ECO:0000256" key="4">
    <source>
        <dbReference type="SAM" id="Phobius"/>
    </source>
</evidence>
<evidence type="ECO:0000313" key="5">
    <source>
        <dbReference type="EMBL" id="CAH1391255.1"/>
    </source>
</evidence>
<evidence type="ECO:0000256" key="1">
    <source>
        <dbReference type="ARBA" id="ARBA00022460"/>
    </source>
</evidence>
<dbReference type="PRINTS" id="PR00947">
    <property type="entry name" value="CUTICLE"/>
</dbReference>
<dbReference type="PROSITE" id="PS00233">
    <property type="entry name" value="CHIT_BIND_RR_1"/>
    <property type="match status" value="1"/>
</dbReference>
<dbReference type="PANTHER" id="PTHR12236:SF94">
    <property type="entry name" value="CCP84AA-RELATED"/>
    <property type="match status" value="1"/>
</dbReference>
<dbReference type="GO" id="GO:0005615">
    <property type="term" value="C:extracellular space"/>
    <property type="evidence" value="ECO:0007669"/>
    <property type="project" value="TreeGrafter"/>
</dbReference>
<keyword evidence="4" id="KW-1133">Transmembrane helix</keyword>
<keyword evidence="6" id="KW-1185">Reference proteome</keyword>
<dbReference type="GO" id="GO:0042302">
    <property type="term" value="F:structural constituent of cuticle"/>
    <property type="evidence" value="ECO:0007669"/>
    <property type="project" value="UniProtKB-UniRule"/>
</dbReference>
<proteinExistence type="predicted"/>
<dbReference type="InterPro" id="IPR031311">
    <property type="entry name" value="CHIT_BIND_RR_consensus"/>
</dbReference>
<dbReference type="PANTHER" id="PTHR12236">
    <property type="entry name" value="STRUCTURAL CONTITUENT OF CUTICLE"/>
    <property type="match status" value="1"/>
</dbReference>
<gene>
    <name evidence="5" type="ORF">NEZAVI_LOCUS2302</name>
</gene>
<dbReference type="InterPro" id="IPR000618">
    <property type="entry name" value="Insect_cuticle"/>
</dbReference>
<dbReference type="Pfam" id="PF00379">
    <property type="entry name" value="Chitin_bind_4"/>
    <property type="match status" value="1"/>
</dbReference>
<accession>A0A9P0E775</accession>
<dbReference type="AlphaFoldDB" id="A0A9P0E775"/>
<keyword evidence="4" id="KW-0812">Transmembrane</keyword>
<feature type="transmembrane region" description="Helical" evidence="4">
    <location>
        <begin position="55"/>
        <end position="75"/>
    </location>
</feature>
<dbReference type="OrthoDB" id="6515190at2759"/>
<evidence type="ECO:0000256" key="3">
    <source>
        <dbReference type="PROSITE-ProRule" id="PRU00497"/>
    </source>
</evidence>
<keyword evidence="4" id="KW-0472">Membrane</keyword>
<dbReference type="PROSITE" id="PS51155">
    <property type="entry name" value="CHIT_BIND_RR_2"/>
    <property type="match status" value="1"/>
</dbReference>
<dbReference type="EMBL" id="OV725077">
    <property type="protein sequence ID" value="CAH1391255.1"/>
    <property type="molecule type" value="Genomic_DNA"/>
</dbReference>
<sequence>MSGMLATNALLLKIYSRGINTQKSKGSDDLSQRCGTGIKDRELISAPVSHQFSNMARLVLLIAAVFGVASAQLIARSPLAYSRPLAYASPYASYASPYAAYARPYAAYAAPVATVAHAPVAVAHAPVAVAHAPVAVAHAAPAVAVADEYDPHPSYSFSYSVNDALTGDSKGQTESRDGDVVTGSYSVAEPDGSVRTVDYTADPINGFNANVHKDAPAAHAAPVAVAHAPVAVASPVIAARAAPLLRAAVARPALAYSAYAPGYATALRAAVPAVNHASLTIH</sequence>
<keyword evidence="2" id="KW-0677">Repeat</keyword>